<proteinExistence type="predicted"/>
<dbReference type="Proteomes" id="UP000029964">
    <property type="component" value="Unassembled WGS sequence"/>
</dbReference>
<name>A0A086SUL5_HAPC1</name>
<dbReference type="PANTHER" id="PTHR38797">
    <property type="entry name" value="NUCLEAR PORE COMPLEX PROTEIN NUP85-RELATED"/>
    <property type="match status" value="1"/>
</dbReference>
<dbReference type="PANTHER" id="PTHR38797:SF4">
    <property type="entry name" value="NUCLEAR PORE COMPLEX PROTEIN NUP85"/>
    <property type="match status" value="1"/>
</dbReference>
<comment type="caution">
    <text evidence="1">The sequence shown here is derived from an EMBL/GenBank/DDBJ whole genome shotgun (WGS) entry which is preliminary data.</text>
</comment>
<keyword evidence="2" id="KW-1185">Reference proteome</keyword>
<dbReference type="InterPro" id="IPR053204">
    <property type="entry name" value="Oxopyrrolidines_Biosynth-assoc"/>
</dbReference>
<evidence type="ECO:0000313" key="1">
    <source>
        <dbReference type="EMBL" id="KFH40797.1"/>
    </source>
</evidence>
<organism evidence="1 2">
    <name type="scientific">Hapsidospora chrysogenum (strain ATCC 11550 / CBS 779.69 / DSM 880 / IAM 14645 / JCM 23072 / IMI 49137)</name>
    <name type="common">Acremonium chrysogenum</name>
    <dbReference type="NCBI Taxonomy" id="857340"/>
    <lineage>
        <taxon>Eukaryota</taxon>
        <taxon>Fungi</taxon>
        <taxon>Dikarya</taxon>
        <taxon>Ascomycota</taxon>
        <taxon>Pezizomycotina</taxon>
        <taxon>Sordariomycetes</taxon>
        <taxon>Hypocreomycetidae</taxon>
        <taxon>Hypocreales</taxon>
        <taxon>Bionectriaceae</taxon>
        <taxon>Hapsidospora</taxon>
    </lineage>
</organism>
<gene>
    <name evidence="1" type="ORF">ACRE_085030</name>
</gene>
<dbReference type="STRING" id="857340.A0A086SUL5"/>
<dbReference type="EMBL" id="JPKY01000166">
    <property type="protein sequence ID" value="KFH40797.1"/>
    <property type="molecule type" value="Genomic_DNA"/>
</dbReference>
<dbReference type="OrthoDB" id="5152448at2759"/>
<accession>A0A086SUL5</accession>
<reference evidence="2" key="1">
    <citation type="journal article" date="2014" name="Genome Announc.">
        <title>Genome sequence and annotation of Acremonium chrysogenum, producer of the beta-lactam antibiotic cephalosporin C.</title>
        <authorList>
            <person name="Terfehr D."/>
            <person name="Dahlmann T.A."/>
            <person name="Specht T."/>
            <person name="Zadra I."/>
            <person name="Kuernsteiner H."/>
            <person name="Kueck U."/>
        </authorList>
    </citation>
    <scope>NUCLEOTIDE SEQUENCE [LARGE SCALE GENOMIC DNA]</scope>
    <source>
        <strain evidence="2">ATCC 11550 / CBS 779.69 / DSM 880 / IAM 14645 / JCM 23072 / IMI 49137</strain>
    </source>
</reference>
<sequence>MAGNDGTQTSVLQLELIRDQTPTEQEAKILDIVNSAMDPATPETAMEAARQLDEICPPLQDEADVGHYCWNVWSLMIDVARSPDATSAMRERLIRIMECLSQHHRAVLNSGRAATRILWADLPVLSECLDVYFEDHPKSDQIWINMNAFKAQCLAAGVVDTYADAMHALSSALEEESDQMELKVLVACEWIRHASEPLLCWARNNIGYTDVPEDDELNYVEPGPLYQGPSTMCLRRWGYWQGRFEELAKEASGVSEATREAALEAARTMKKVEASVGNTLGAG</sequence>
<dbReference type="HOGENOM" id="CLU_035263_2_1_1"/>
<protein>
    <submittedName>
        <fullName evidence="1">Uncharacterized protein</fullName>
    </submittedName>
</protein>
<dbReference type="AlphaFoldDB" id="A0A086SUL5"/>
<dbReference type="Pfam" id="PF12311">
    <property type="entry name" value="DUF3632"/>
    <property type="match status" value="1"/>
</dbReference>
<dbReference type="InterPro" id="IPR022085">
    <property type="entry name" value="OpdG"/>
</dbReference>
<evidence type="ECO:0000313" key="2">
    <source>
        <dbReference type="Proteomes" id="UP000029964"/>
    </source>
</evidence>